<dbReference type="GO" id="GO:0031177">
    <property type="term" value="F:phosphopantetheine binding"/>
    <property type="evidence" value="ECO:0007669"/>
    <property type="project" value="InterPro"/>
</dbReference>
<dbReference type="FunFam" id="3.40.50.980:FF:000001">
    <property type="entry name" value="Non-ribosomal peptide synthetase"/>
    <property type="match status" value="2"/>
</dbReference>
<dbReference type="GO" id="GO:0005737">
    <property type="term" value="C:cytoplasm"/>
    <property type="evidence" value="ECO:0007669"/>
    <property type="project" value="TreeGrafter"/>
</dbReference>
<dbReference type="Gene3D" id="1.10.1200.10">
    <property type="entry name" value="ACP-like"/>
    <property type="match status" value="2"/>
</dbReference>
<comment type="cofactor">
    <cofactor evidence="1">
        <name>pantetheine 4'-phosphate</name>
        <dbReference type="ChEBI" id="CHEBI:47942"/>
    </cofactor>
</comment>
<dbReference type="Gene3D" id="3.40.50.980">
    <property type="match status" value="4"/>
</dbReference>
<organism evidence="6 7">
    <name type="scientific">Vibrio mangrovi</name>
    <dbReference type="NCBI Taxonomy" id="474394"/>
    <lineage>
        <taxon>Bacteria</taxon>
        <taxon>Pseudomonadati</taxon>
        <taxon>Pseudomonadota</taxon>
        <taxon>Gammaproteobacteria</taxon>
        <taxon>Vibrionales</taxon>
        <taxon>Vibrionaceae</taxon>
        <taxon>Vibrio</taxon>
    </lineage>
</organism>
<dbReference type="PANTHER" id="PTHR45527">
    <property type="entry name" value="NONRIBOSOMAL PEPTIDE SYNTHETASE"/>
    <property type="match status" value="1"/>
</dbReference>
<dbReference type="GO" id="GO:0003824">
    <property type="term" value="F:catalytic activity"/>
    <property type="evidence" value="ECO:0007669"/>
    <property type="project" value="InterPro"/>
</dbReference>
<dbReference type="NCBIfam" id="TIGR01733">
    <property type="entry name" value="AA-adenyl-dom"/>
    <property type="match status" value="2"/>
</dbReference>
<dbReference type="InterPro" id="IPR001242">
    <property type="entry name" value="Condensation_dom"/>
</dbReference>
<evidence type="ECO:0000256" key="1">
    <source>
        <dbReference type="ARBA" id="ARBA00001957"/>
    </source>
</evidence>
<dbReference type="Pfam" id="PF00501">
    <property type="entry name" value="AMP-binding"/>
    <property type="match status" value="2"/>
</dbReference>
<evidence type="ECO:0000256" key="3">
    <source>
        <dbReference type="ARBA" id="ARBA00022450"/>
    </source>
</evidence>
<keyword evidence="3" id="KW-0596">Phosphopantetheine</keyword>
<dbReference type="SUPFAM" id="SSF56801">
    <property type="entry name" value="Acetyl-CoA synthetase-like"/>
    <property type="match status" value="2"/>
</dbReference>
<feature type="domain" description="Carrier" evidence="5">
    <location>
        <begin position="977"/>
        <end position="1051"/>
    </location>
</feature>
<dbReference type="FunFam" id="2.30.38.10:FF:000001">
    <property type="entry name" value="Non-ribosomal peptide synthetase PvdI"/>
    <property type="match status" value="2"/>
</dbReference>
<dbReference type="FunFam" id="1.10.1200.10:FF:000005">
    <property type="entry name" value="Nonribosomal peptide synthetase 1"/>
    <property type="match status" value="2"/>
</dbReference>
<dbReference type="InterPro" id="IPR045851">
    <property type="entry name" value="AMP-bd_C_sf"/>
</dbReference>
<dbReference type="Gene3D" id="3.30.559.10">
    <property type="entry name" value="Chloramphenicol acetyltransferase-like domain"/>
    <property type="match status" value="2"/>
</dbReference>
<dbReference type="CDD" id="cd17651">
    <property type="entry name" value="A_NRPS_VisG_like"/>
    <property type="match status" value="2"/>
</dbReference>
<dbReference type="Pfam" id="PF00668">
    <property type="entry name" value="Condensation"/>
    <property type="match status" value="2"/>
</dbReference>
<dbReference type="Proteomes" id="UP000196125">
    <property type="component" value="Unassembled WGS sequence"/>
</dbReference>
<evidence type="ECO:0000313" key="7">
    <source>
        <dbReference type="Proteomes" id="UP000196125"/>
    </source>
</evidence>
<evidence type="ECO:0000259" key="5">
    <source>
        <dbReference type="PROSITE" id="PS50075"/>
    </source>
</evidence>
<dbReference type="InterPro" id="IPR009081">
    <property type="entry name" value="PP-bd_ACP"/>
</dbReference>
<dbReference type="PROSITE" id="PS50075">
    <property type="entry name" value="CARRIER"/>
    <property type="match status" value="2"/>
</dbReference>
<dbReference type="FunFam" id="3.30.300.30:FF:000010">
    <property type="entry name" value="Enterobactin synthetase component F"/>
    <property type="match status" value="2"/>
</dbReference>
<comment type="similarity">
    <text evidence="2">Belongs to the ATP-dependent AMP-binding enzyme family.</text>
</comment>
<dbReference type="PROSITE" id="PS00012">
    <property type="entry name" value="PHOSPHOPANTETHEINE"/>
    <property type="match status" value="1"/>
</dbReference>
<dbReference type="GO" id="GO:0044550">
    <property type="term" value="P:secondary metabolite biosynthetic process"/>
    <property type="evidence" value="ECO:0007669"/>
    <property type="project" value="UniProtKB-ARBA"/>
</dbReference>
<dbReference type="InterPro" id="IPR036736">
    <property type="entry name" value="ACP-like_sf"/>
</dbReference>
<evidence type="ECO:0000256" key="4">
    <source>
        <dbReference type="ARBA" id="ARBA00022553"/>
    </source>
</evidence>
<dbReference type="Pfam" id="PF13193">
    <property type="entry name" value="AMP-binding_C"/>
    <property type="match status" value="2"/>
</dbReference>
<dbReference type="InterPro" id="IPR020845">
    <property type="entry name" value="AMP-binding_CS"/>
</dbReference>
<dbReference type="GO" id="GO:0043041">
    <property type="term" value="P:amino acid activation for nonribosomal peptide biosynthetic process"/>
    <property type="evidence" value="ECO:0007669"/>
    <property type="project" value="TreeGrafter"/>
</dbReference>
<dbReference type="InterPro" id="IPR023213">
    <property type="entry name" value="CAT-like_dom_sf"/>
</dbReference>
<dbReference type="InterPro" id="IPR020806">
    <property type="entry name" value="PKS_PP-bd"/>
</dbReference>
<dbReference type="InterPro" id="IPR001031">
    <property type="entry name" value="Thioesterase"/>
</dbReference>
<dbReference type="Pfam" id="PF00975">
    <property type="entry name" value="Thioesterase"/>
    <property type="match status" value="2"/>
</dbReference>
<dbReference type="CDD" id="cd19544">
    <property type="entry name" value="E-C_NRPS"/>
    <property type="match status" value="1"/>
</dbReference>
<dbReference type="InterPro" id="IPR006162">
    <property type="entry name" value="Ppantetheine_attach_site"/>
</dbReference>
<dbReference type="Gene3D" id="3.30.300.30">
    <property type="match status" value="2"/>
</dbReference>
<dbReference type="SUPFAM" id="SSF47336">
    <property type="entry name" value="ACP-like"/>
    <property type="match status" value="2"/>
</dbReference>
<dbReference type="InterPro" id="IPR000873">
    <property type="entry name" value="AMP-dep_synth/lig_dom"/>
</dbReference>
<sequence length="2683" mass="297471">MNDNHKSSIQLEGESHLALPLSSAQRGIWFAQELNPDAHGKIFKITEYLEITGVVQPDIFEIAIRRTAKEIETFQQVFELTAQGPKQRFGVAPDWELPILDFQTEVDPQFAAKAWINHDLARPFDLRQGPPFSFALLQLGPERFWYYACVHHLVLDGFGGVLLSSRVAEIYSALVAGEEPPACNFISLSDALEIEREYQTSKNYQRDREYWMDVLQDRPAPVSLADTKATCTDIIRQQMYLPASTNRMLRNLAVECKSQVPQLLIALIAIYLNRVTGEEDLVVGCPMVARTNRTLRSFPGMVSNVLPLRLQIGSEDTLTDIVAQVKRRILGAVRHQCYRGEDLAADLGMITESDLLFSTHINILPFEYEMKFGDAPVNVNNLTLGPIDDLSINICDRGPQQGLELCLDANAALYSEMTLASHFHRLMYFFTAAASESPLTAINRYHLLMPEERTLVDSWNRTQITFPAARCVHELFEQQASDEPEHTALVCAGETVNYGGLNIRANRLAHYLRSIGVGPETRVGICCGRGPDLLIAMLATLKAGGGYVPMDPGYPAERLQYMLSDSAPAVVLTDGVVDLDSLVGDVLTAGPRVIHLQQDRGLWFEQPSSNPDPGDLSPDNLAYIIYTSGSTGVPKGVMVEHRQLLNLVNWHNRAFNMQPGTYASSVAGLGFDAVVWEIWPPLSAGATLTMPTLEMSRDPEQLLNWWVEQPIEVGFLPTPIAELAFARRIAPETLRYLLVGGDRLTRHPDEDATFTLVNNYGPTETAVVATSATVRKTDAVLHIGSPIANTSIYILDELQRQVPVGVTGEIYIGGHGVARGYLNRAEMTTERFLADPFSERAGARMYRTGDLARWRVDGTIEYQGRNDSQVKIRGFRIELGEIATALQACPGIQNAVVTVSGAGENAERLVAYYTCQKNESVAIELLKQRLSEALPSYMVPAAFVGLDAIPLTANGKIDHKALPEPDASAFVHRDYEPPRGGVEQLLAVIWQSLLKVDRVGRHDNFFELGGHSLLAVQLIERLRHHRYHLAIKSLFTAPTLAGLARTLEQASAKPELLVPQNLIPAECTQITPDMLSLVELSQSQIDTIAATVPGGAANIQDVYPLAPLQEGILFHHLLEEKGDPYITRAIKAFSTQHELLQFVDALQAVVKRHDILRTSIVWDQLDVPVQVVWRDAVLPLTQLTLKGDDIVKAIQQRFDPASTRLDVHKAPMIETYQVEDAAEDRWLLCLLMHHFCLDHTTLELMMEEVQAHLLNQADQLPKPLPFRNFVFESRIDNDPEKQAAYFRERLGDIDEPSAPFGLLNVQGDGHEIHELHLPVDDDLAQQLREQARRQGVSAASLFHLAWGLVVRATTGRDDVVFGTVLFGRMAGGEGADRVLGMFLNTLPLRLSFSDEAVAEAVQYTHKHLADILEYEHGSLSLAQQCSAVAPQTPLFSSLLNYRYDGGNSQMGLDTGPMNLLFTEERTNYPITLSVNDNPQQGFSLDIQVDGSIGCERIGAMVMRALRELATALESEPKRAIHSLNVLPKDEYRRLVEQFNTTQTSAVTEVCVHTLFEKQADKYPDVMAAVSESQQLTYGELNRKANSLAYYLRAQGVAPDQRVGLCFDRGTDLMVAMLATLKAGGCYIPMDPTYPADRLQYMVSDSQPTLILSDGILEPETIIGKTEVQVINVCTDAFLWSAYPKHNPQSGHIRPDHLAYIIYTSGSTGQPKGVMVEHRNLANLVHWHNQSFGIQPGTCVSSVAGVGFDATVWEVWPPLCTGAHLMLPTLDISRDPEQLLAWWMSQPIEVGFLSTPIAELVLARRLDHPTLRTLLVGGDRLNHHPHPETSFTLVNNYGPTETTVVATSGTMLPTDAVLHIGKPVDNTSIYILDEYRQPVPMGVKGEIYIGGKSVTRGYLNLPEMTAERFLDDPFSSEAGARMYRSGDLGRWSENGTVEYLGRNDSQVKIRGFRIELGEISTCMSTHHGVDEAIVIAAKTQNNDQRLVAYYVGNAQTAPLRAYLAARLPDYMVPAAYVKLEHIPLTPNGKVDHKALPEPDAADFVTQVYIPPEGEVEETIAAIWQRLLGVEKVGRNDSFFELGGHSLVAVQFLNEARQHGYELTLSTLFSASRLADIADYIQRSSATLIEHAVALRPVTGDQRPLFIVPEASGEMLYSPLLTSYIDKDIAVYGLVAPDRSTPPFYTVQGAAARYVRIIRETQPEGPYRMTGISLGGTLAYEVALQLLGQDQEIEYIGVIDTTAEKAIVPRHVGEEVLTEEQKILLMSKEIYDGLAYDIYGLAEAESTLEDGMTWKDHYRMAKDMGMLPAGWTDTYFMNWMLHREALIRAEYEYRNLPVDIDLYVAELRPEGEAADVVPYLRWNGFLPETSIRPTTIQGTTHYHLIVEPYIGYLGQAISKDLHDREQNYAAGKVMRNAEYDPIVTLQEGYGNGPTVLCIPGAGDNVCAFLGLVQSLEANWTVLGFQPRGLKGGDIPHTTVEAAASFYLKALEARACVGPIHIVGHSFGGWVALELAALLEAEGIKVASLTVADSEAPDATPQEYSDLSALMLLIEQFEKQGAALGLTEQDLKGMEQRERLTLVHRYLVEQGILTKNASVDDLDGIFHVFVTNLRTPYQPAVLPEVQVNLVMTQDMESGVREAWQEQLSNLHCIPSRADHFSLLRAPFVKVITEVLNPSFKALVTDI</sequence>
<dbReference type="Gene3D" id="2.30.38.10">
    <property type="entry name" value="Luciferase, Domain 3"/>
    <property type="match status" value="2"/>
</dbReference>
<dbReference type="SUPFAM" id="SSF53474">
    <property type="entry name" value="alpha/beta-Hydrolases"/>
    <property type="match status" value="2"/>
</dbReference>
<keyword evidence="4" id="KW-0597">Phosphoprotein</keyword>
<evidence type="ECO:0000313" key="6">
    <source>
        <dbReference type="EMBL" id="SMS01946.1"/>
    </source>
</evidence>
<reference evidence="6 7" key="1">
    <citation type="submission" date="2017-05" db="EMBL/GenBank/DDBJ databases">
        <authorList>
            <person name="Song R."/>
            <person name="Chenine A.L."/>
            <person name="Ruprecht R.M."/>
        </authorList>
    </citation>
    <scope>NUCLEOTIDE SEQUENCE [LARGE SCALE GENOMIC DNA]</scope>
    <source>
        <strain evidence="6 7">CECT 7927</strain>
    </source>
</reference>
<dbReference type="SUPFAM" id="SSF52777">
    <property type="entry name" value="CoA-dependent acyltransferases"/>
    <property type="match status" value="4"/>
</dbReference>
<dbReference type="Gene3D" id="3.30.559.30">
    <property type="entry name" value="Nonribosomal peptide synthetase, condensation domain"/>
    <property type="match status" value="2"/>
</dbReference>
<dbReference type="Pfam" id="PF00550">
    <property type="entry name" value="PP-binding"/>
    <property type="match status" value="2"/>
</dbReference>
<dbReference type="Gene3D" id="3.40.50.1820">
    <property type="entry name" value="alpha/beta hydrolase"/>
    <property type="match status" value="2"/>
</dbReference>
<dbReference type="PANTHER" id="PTHR45527:SF1">
    <property type="entry name" value="FATTY ACID SYNTHASE"/>
    <property type="match status" value="1"/>
</dbReference>
<dbReference type="NCBIfam" id="NF003417">
    <property type="entry name" value="PRK04813.1"/>
    <property type="match status" value="2"/>
</dbReference>
<evidence type="ECO:0000256" key="2">
    <source>
        <dbReference type="ARBA" id="ARBA00006432"/>
    </source>
</evidence>
<feature type="domain" description="Carrier" evidence="5">
    <location>
        <begin position="2049"/>
        <end position="2123"/>
    </location>
</feature>
<gene>
    <name evidence="6" type="primary">dhbF_2</name>
    <name evidence="6" type="ORF">VIM7927_03257</name>
</gene>
<accession>A0A1Y6IWD4</accession>
<dbReference type="PROSITE" id="PS00455">
    <property type="entry name" value="AMP_BINDING"/>
    <property type="match status" value="2"/>
</dbReference>
<dbReference type="FunFam" id="3.40.50.12780:FF:000012">
    <property type="entry name" value="Non-ribosomal peptide synthetase"/>
    <property type="match status" value="1"/>
</dbReference>
<proteinExistence type="inferred from homology"/>
<dbReference type="InterPro" id="IPR010071">
    <property type="entry name" value="AA_adenyl_dom"/>
</dbReference>
<protein>
    <submittedName>
        <fullName evidence="6">Dimodular nonribosomal peptide synthase</fullName>
    </submittedName>
</protein>
<dbReference type="SMART" id="SM00823">
    <property type="entry name" value="PKS_PP"/>
    <property type="match status" value="2"/>
</dbReference>
<dbReference type="EMBL" id="FXXI01000007">
    <property type="protein sequence ID" value="SMS01946.1"/>
    <property type="molecule type" value="Genomic_DNA"/>
</dbReference>
<name>A0A1Y6IWD4_9VIBR</name>
<dbReference type="InterPro" id="IPR025110">
    <property type="entry name" value="AMP-bd_C"/>
</dbReference>
<dbReference type="InterPro" id="IPR029058">
    <property type="entry name" value="AB_hydrolase_fold"/>
</dbReference>